<dbReference type="AlphaFoldDB" id="G7WJ23"/>
<feature type="region of interest" description="Disordered" evidence="1">
    <location>
        <begin position="34"/>
        <end position="59"/>
    </location>
</feature>
<sequence length="198" mass="21250">MYKRSFSTMVFTILCLILAGTLLIGCNSFKTQADKPQENTADANNPTPPSSENNPSESAAKPVKLTLYFPNSDATGLVPTERTVEVKDEEVIKAIFQELANPPAGLEKPLPSGTTLLDATVNGDGLATINLSKEFQKNFGGGSAGEQMTMYSIVNTLTSLPNINSVQFLLEGAKHDGILGHLDTLDPLKRNESLIIEP</sequence>
<evidence type="ECO:0000313" key="4">
    <source>
        <dbReference type="Proteomes" id="UP000006346"/>
    </source>
</evidence>
<name>G7WJ23_DESOD</name>
<dbReference type="STRING" id="768706.Desor_4938"/>
<gene>
    <name evidence="3" type="ordered locus">Desor_4938</name>
</gene>
<dbReference type="RefSeq" id="WP_014187141.1">
    <property type="nucleotide sequence ID" value="NC_016584.1"/>
</dbReference>
<dbReference type="InterPro" id="IPR019606">
    <property type="entry name" value="GerMN"/>
</dbReference>
<feature type="domain" description="GerMN" evidence="2">
    <location>
        <begin position="92"/>
        <end position="179"/>
    </location>
</feature>
<dbReference type="Pfam" id="PF10646">
    <property type="entry name" value="Germane"/>
    <property type="match status" value="1"/>
</dbReference>
<evidence type="ECO:0000256" key="1">
    <source>
        <dbReference type="SAM" id="MobiDB-lite"/>
    </source>
</evidence>
<evidence type="ECO:0000259" key="2">
    <source>
        <dbReference type="SMART" id="SM00909"/>
    </source>
</evidence>
<accession>G7WJ23</accession>
<organism evidence="3 4">
    <name type="scientific">Desulfosporosinus orientis (strain ATCC 19365 / DSM 765 / NCIMB 8382 / VKM B-1628 / Singapore I)</name>
    <name type="common">Desulfotomaculum orientis</name>
    <dbReference type="NCBI Taxonomy" id="768706"/>
    <lineage>
        <taxon>Bacteria</taxon>
        <taxon>Bacillati</taxon>
        <taxon>Bacillota</taxon>
        <taxon>Clostridia</taxon>
        <taxon>Eubacteriales</taxon>
        <taxon>Desulfitobacteriaceae</taxon>
        <taxon>Desulfosporosinus</taxon>
    </lineage>
</organism>
<dbReference type="OrthoDB" id="9809406at2"/>
<dbReference type="SMART" id="SM00909">
    <property type="entry name" value="Germane"/>
    <property type="match status" value="1"/>
</dbReference>
<proteinExistence type="predicted"/>
<keyword evidence="4" id="KW-1185">Reference proteome</keyword>
<protein>
    <submittedName>
        <fullName evidence="3">Sporulation/spore germination protein</fullName>
    </submittedName>
</protein>
<dbReference type="Proteomes" id="UP000006346">
    <property type="component" value="Chromosome"/>
</dbReference>
<reference evidence="3 4" key="2">
    <citation type="journal article" date="2012" name="J. Bacteriol.">
        <title>Complete genome sequences of Desulfosporosinus orientis DSM765T, Desulfosporosinus youngiae DSM17734T, Desulfosporosinus meridiei DSM13257T, and Desulfosporosinus acidiphilus DSM22704T.</title>
        <authorList>
            <person name="Pester M."/>
            <person name="Brambilla E."/>
            <person name="Alazard D."/>
            <person name="Rattei T."/>
            <person name="Weinmaier T."/>
            <person name="Han J."/>
            <person name="Lucas S."/>
            <person name="Lapidus A."/>
            <person name="Cheng J.F."/>
            <person name="Goodwin L."/>
            <person name="Pitluck S."/>
            <person name="Peters L."/>
            <person name="Ovchinnikova G."/>
            <person name="Teshima H."/>
            <person name="Detter J.C."/>
            <person name="Han C.S."/>
            <person name="Tapia R."/>
            <person name="Land M.L."/>
            <person name="Hauser L."/>
            <person name="Kyrpides N.C."/>
            <person name="Ivanova N.N."/>
            <person name="Pagani I."/>
            <person name="Huntmann M."/>
            <person name="Wei C.L."/>
            <person name="Davenport K.W."/>
            <person name="Daligault H."/>
            <person name="Chain P.S."/>
            <person name="Chen A."/>
            <person name="Mavromatis K."/>
            <person name="Markowitz V."/>
            <person name="Szeto E."/>
            <person name="Mikhailova N."/>
            <person name="Pati A."/>
            <person name="Wagner M."/>
            <person name="Woyke T."/>
            <person name="Ollivier B."/>
            <person name="Klenk H.P."/>
            <person name="Spring S."/>
            <person name="Loy A."/>
        </authorList>
    </citation>
    <scope>NUCLEOTIDE SEQUENCE [LARGE SCALE GENOMIC DNA]</scope>
    <source>
        <strain evidence="4">ATCC 19365 / DSM 765 / NCIMB 8382 / VKM B-1628</strain>
    </source>
</reference>
<dbReference type="KEGG" id="dor:Desor_4938"/>
<dbReference type="HOGENOM" id="CLU_080926_0_1_9"/>
<evidence type="ECO:0000313" key="3">
    <source>
        <dbReference type="EMBL" id="AET70335.1"/>
    </source>
</evidence>
<dbReference type="eggNOG" id="COG5401">
    <property type="taxonomic scope" value="Bacteria"/>
</dbReference>
<reference evidence="4" key="1">
    <citation type="submission" date="2011-11" db="EMBL/GenBank/DDBJ databases">
        <title>Complete sequence of Desulfosporosinus orientis DSM 765.</title>
        <authorList>
            <person name="Lucas S."/>
            <person name="Han J."/>
            <person name="Lapidus A."/>
            <person name="Cheng J.-F."/>
            <person name="Goodwin L."/>
            <person name="Pitluck S."/>
            <person name="Peters L."/>
            <person name="Ovchinnikova G."/>
            <person name="Teshima H."/>
            <person name="Detter J.C."/>
            <person name="Han C."/>
            <person name="Tapia R."/>
            <person name="Land M."/>
            <person name="Hauser L."/>
            <person name="Kyrpides N."/>
            <person name="Ivanova N."/>
            <person name="Pagani I."/>
            <person name="Pester M."/>
            <person name="Spring S."/>
            <person name="Ollivier B."/>
            <person name="Rattei T."/>
            <person name="Klenk H.-P."/>
            <person name="Wagner M."/>
            <person name="Loy A."/>
            <person name="Woyke T."/>
        </authorList>
    </citation>
    <scope>NUCLEOTIDE SEQUENCE [LARGE SCALE GENOMIC DNA]</scope>
    <source>
        <strain evidence="4">ATCC 19365 / DSM 765 / NCIMB 8382 / VKM B-1628</strain>
    </source>
</reference>
<dbReference type="PATRIC" id="fig|768706.3.peg.5019"/>
<dbReference type="PROSITE" id="PS51257">
    <property type="entry name" value="PROKAR_LIPOPROTEIN"/>
    <property type="match status" value="1"/>
</dbReference>
<dbReference type="EMBL" id="CP003108">
    <property type="protein sequence ID" value="AET70335.1"/>
    <property type="molecule type" value="Genomic_DNA"/>
</dbReference>